<keyword evidence="1" id="KW-0472">Membrane</keyword>
<dbReference type="Proteomes" id="UP000261704">
    <property type="component" value="Chromosome"/>
</dbReference>
<protein>
    <submittedName>
        <fullName evidence="2">DUF805 domain-containing protein</fullName>
    </submittedName>
</protein>
<evidence type="ECO:0000313" key="3">
    <source>
        <dbReference type="Proteomes" id="UP000261704"/>
    </source>
</evidence>
<name>A0A347UER7_9RHOB</name>
<feature type="transmembrane region" description="Helical" evidence="1">
    <location>
        <begin position="77"/>
        <end position="94"/>
    </location>
</feature>
<keyword evidence="1" id="KW-1133">Transmembrane helix</keyword>
<keyword evidence="1" id="KW-0812">Transmembrane</keyword>
<reference evidence="2 3" key="1">
    <citation type="submission" date="2018-09" db="EMBL/GenBank/DDBJ databases">
        <title>Profundibacter amoris BAR1 gen. nov., sp. nov., a new member of the Roseobacter clade isolated at Lokis Castle Vent Field on the Arctic Mid-Oceanic Ridge.</title>
        <authorList>
            <person name="Le Moine Bauer S."/>
            <person name="Sjoeberg A.G."/>
            <person name="L'Haridon S."/>
            <person name="Stokke R."/>
            <person name="Roalkvam I."/>
            <person name="Steen I.H."/>
            <person name="Dahle H."/>
        </authorList>
    </citation>
    <scope>NUCLEOTIDE SEQUENCE [LARGE SCALE GENOMIC DNA]</scope>
    <source>
        <strain evidence="2 3">BAR1</strain>
    </source>
</reference>
<organism evidence="2 3">
    <name type="scientific">Profundibacter amoris</name>
    <dbReference type="NCBI Taxonomy" id="2171755"/>
    <lineage>
        <taxon>Bacteria</taxon>
        <taxon>Pseudomonadati</taxon>
        <taxon>Pseudomonadota</taxon>
        <taxon>Alphaproteobacteria</taxon>
        <taxon>Rhodobacterales</taxon>
        <taxon>Paracoccaceae</taxon>
        <taxon>Profundibacter</taxon>
    </lineage>
</organism>
<dbReference type="Pfam" id="PF05656">
    <property type="entry name" value="DUF805"/>
    <property type="match status" value="1"/>
</dbReference>
<keyword evidence="3" id="KW-1185">Reference proteome</keyword>
<proteinExistence type="predicted"/>
<accession>A0A347UER7</accession>
<feature type="transmembrane region" description="Helical" evidence="1">
    <location>
        <begin position="18"/>
        <end position="40"/>
    </location>
</feature>
<evidence type="ECO:0000313" key="2">
    <source>
        <dbReference type="EMBL" id="AXX97345.1"/>
    </source>
</evidence>
<dbReference type="GO" id="GO:0005886">
    <property type="term" value="C:plasma membrane"/>
    <property type="evidence" value="ECO:0007669"/>
    <property type="project" value="TreeGrafter"/>
</dbReference>
<evidence type="ECO:0000256" key="1">
    <source>
        <dbReference type="SAM" id="Phobius"/>
    </source>
</evidence>
<dbReference type="EMBL" id="CP032125">
    <property type="protein sequence ID" value="AXX97345.1"/>
    <property type="molecule type" value="Genomic_DNA"/>
</dbReference>
<sequence>MAMNLFTSFDGRIPRSTFWLGVLGLILISFLFIFLLGAMLASTGQIPRMVPFVISLVLLYPAAAITVKRLHDRNKPAMPWLLIFFLPGIISNFMKAFKIDYTALDVKAVMETGGMMGMGRMRSMFGMGEFEMLVPGSIAMLVSLASFVVGIWALIELGFLKGTTGENSFGPDPLG</sequence>
<dbReference type="KEGG" id="pamo:BAR1_05005"/>
<gene>
    <name evidence="2" type="ORF">BAR1_05005</name>
</gene>
<dbReference type="PANTHER" id="PTHR34980">
    <property type="entry name" value="INNER MEMBRANE PROTEIN-RELATED-RELATED"/>
    <property type="match status" value="1"/>
</dbReference>
<dbReference type="OrthoDB" id="9812349at2"/>
<dbReference type="InterPro" id="IPR008523">
    <property type="entry name" value="DUF805"/>
</dbReference>
<feature type="transmembrane region" description="Helical" evidence="1">
    <location>
        <begin position="130"/>
        <end position="155"/>
    </location>
</feature>
<dbReference type="AlphaFoldDB" id="A0A347UER7"/>
<feature type="transmembrane region" description="Helical" evidence="1">
    <location>
        <begin position="52"/>
        <end position="71"/>
    </location>
</feature>